<evidence type="ECO:0000313" key="2">
    <source>
        <dbReference type="EMBL" id="KAJ7421715.1"/>
    </source>
</evidence>
<organism evidence="2 3">
    <name type="scientific">Willisornis vidua</name>
    <name type="common">Xingu scale-backed antbird</name>
    <dbReference type="NCBI Taxonomy" id="1566151"/>
    <lineage>
        <taxon>Eukaryota</taxon>
        <taxon>Metazoa</taxon>
        <taxon>Chordata</taxon>
        <taxon>Craniata</taxon>
        <taxon>Vertebrata</taxon>
        <taxon>Euteleostomi</taxon>
        <taxon>Archelosauria</taxon>
        <taxon>Archosauria</taxon>
        <taxon>Dinosauria</taxon>
        <taxon>Saurischia</taxon>
        <taxon>Theropoda</taxon>
        <taxon>Coelurosauria</taxon>
        <taxon>Aves</taxon>
        <taxon>Neognathae</taxon>
        <taxon>Neoaves</taxon>
        <taxon>Telluraves</taxon>
        <taxon>Australaves</taxon>
        <taxon>Passeriformes</taxon>
        <taxon>Thamnophilidae</taxon>
        <taxon>Willisornis</taxon>
    </lineage>
</organism>
<gene>
    <name evidence="2" type="ORF">WISP_41356</name>
</gene>
<evidence type="ECO:0000256" key="1">
    <source>
        <dbReference type="SAM" id="MobiDB-lite"/>
    </source>
</evidence>
<protein>
    <submittedName>
        <fullName evidence="2">Uncharacterized protein</fullName>
    </submittedName>
</protein>
<dbReference type="EMBL" id="WHWB01033148">
    <property type="protein sequence ID" value="KAJ7421715.1"/>
    <property type="molecule type" value="Genomic_DNA"/>
</dbReference>
<dbReference type="Proteomes" id="UP001145742">
    <property type="component" value="Unassembled WGS sequence"/>
</dbReference>
<accession>A0ABQ9DJM8</accession>
<name>A0ABQ9DJM8_9PASS</name>
<reference evidence="2" key="1">
    <citation type="submission" date="2019-10" db="EMBL/GenBank/DDBJ databases">
        <authorList>
            <person name="Soares A.E.R."/>
            <person name="Aleixo A."/>
            <person name="Schneider P."/>
            <person name="Miyaki C.Y."/>
            <person name="Schneider M.P."/>
            <person name="Mello C."/>
            <person name="Vasconcelos A.T.R."/>
        </authorList>
    </citation>
    <scope>NUCLEOTIDE SEQUENCE</scope>
    <source>
        <tissue evidence="2">Muscle</tissue>
    </source>
</reference>
<comment type="caution">
    <text evidence="2">The sequence shown here is derived from an EMBL/GenBank/DDBJ whole genome shotgun (WGS) entry which is preliminary data.</text>
</comment>
<sequence>METLRSSKVGKSQDSSCSGNGWRGDWFGEKICNNLPVIKEICNTCSPIYALEDKFSHIHSSQDYSFLLDEAF</sequence>
<proteinExistence type="predicted"/>
<evidence type="ECO:0000313" key="3">
    <source>
        <dbReference type="Proteomes" id="UP001145742"/>
    </source>
</evidence>
<feature type="compositionally biased region" description="Polar residues" evidence="1">
    <location>
        <begin position="1"/>
        <end position="19"/>
    </location>
</feature>
<feature type="region of interest" description="Disordered" evidence="1">
    <location>
        <begin position="1"/>
        <end position="23"/>
    </location>
</feature>
<keyword evidence="3" id="KW-1185">Reference proteome</keyword>